<feature type="region of interest" description="Disordered" evidence="2">
    <location>
        <begin position="87"/>
        <end position="106"/>
    </location>
</feature>
<name>A0AAV5UGR6_9BILA</name>
<feature type="compositionally biased region" description="Polar residues" evidence="2">
    <location>
        <begin position="96"/>
        <end position="106"/>
    </location>
</feature>
<dbReference type="Gene3D" id="3.30.160.60">
    <property type="entry name" value="Classic Zinc Finger"/>
    <property type="match status" value="1"/>
</dbReference>
<sequence>MNSTSKRQANNEFLPEATALKEEIKDEPRDDYAFPTNSGFIYDATEIKEEVEDYKEYPYDDNDGILDTSLQNANDILSSLLTSDHPASQPKRFCSGPSTSKPTTSVVPRCKDEIRRVVKPAIPCSECGELFKFNFQLDNHTREKHAPPVRQAPLIDQSLLRVEDVTNDQSWRGHTQLDGCFFVENPITKMMKDPRGGKTITFVECGVCEERFPNARDHRIHAIRSHRNNLEERMCKNDYCVRMRIAHNPNSAPKKGDVMMSERMKGLLSPMYDPISCPICAVRQESYYHLHTHYMAEHAIDYFLRFECKGCGHVYTSPKGLNKHIIHESRRSNRCHGTASVQTPKPRKKRITNCTFSSNGSLIW</sequence>
<evidence type="ECO:0000313" key="4">
    <source>
        <dbReference type="EMBL" id="GMT06139.1"/>
    </source>
</evidence>
<keyword evidence="1" id="KW-0479">Metal-binding</keyword>
<proteinExistence type="predicted"/>
<dbReference type="PROSITE" id="PS00028">
    <property type="entry name" value="ZINC_FINGER_C2H2_1"/>
    <property type="match status" value="2"/>
</dbReference>
<evidence type="ECO:0000259" key="3">
    <source>
        <dbReference type="PROSITE" id="PS50157"/>
    </source>
</evidence>
<protein>
    <recommendedName>
        <fullName evidence="3">C2H2-type domain-containing protein</fullName>
    </recommendedName>
</protein>
<evidence type="ECO:0000256" key="2">
    <source>
        <dbReference type="SAM" id="MobiDB-lite"/>
    </source>
</evidence>
<dbReference type="EMBL" id="BTSX01000006">
    <property type="protein sequence ID" value="GMT06139.1"/>
    <property type="molecule type" value="Genomic_DNA"/>
</dbReference>
<evidence type="ECO:0000313" key="5">
    <source>
        <dbReference type="Proteomes" id="UP001432027"/>
    </source>
</evidence>
<comment type="caution">
    <text evidence="4">The sequence shown here is derived from an EMBL/GenBank/DDBJ whole genome shotgun (WGS) entry which is preliminary data.</text>
</comment>
<feature type="compositionally biased region" description="Polar residues" evidence="2">
    <location>
        <begin position="1"/>
        <end position="11"/>
    </location>
</feature>
<dbReference type="PROSITE" id="PS50157">
    <property type="entry name" value="ZINC_FINGER_C2H2_2"/>
    <property type="match status" value="1"/>
</dbReference>
<feature type="compositionally biased region" description="Basic and acidic residues" evidence="2">
    <location>
        <begin position="19"/>
        <end position="29"/>
    </location>
</feature>
<dbReference type="InterPro" id="IPR013087">
    <property type="entry name" value="Znf_C2H2_type"/>
</dbReference>
<dbReference type="SMART" id="SM00355">
    <property type="entry name" value="ZnF_C2H2"/>
    <property type="match status" value="4"/>
</dbReference>
<keyword evidence="1" id="KW-0863">Zinc-finger</keyword>
<reference evidence="4" key="1">
    <citation type="submission" date="2023-10" db="EMBL/GenBank/DDBJ databases">
        <title>Genome assembly of Pristionchus species.</title>
        <authorList>
            <person name="Yoshida K."/>
            <person name="Sommer R.J."/>
        </authorList>
    </citation>
    <scope>NUCLEOTIDE SEQUENCE</scope>
    <source>
        <strain evidence="4">RS0144</strain>
    </source>
</reference>
<dbReference type="Pfam" id="PF00096">
    <property type="entry name" value="zf-C2H2"/>
    <property type="match status" value="1"/>
</dbReference>
<dbReference type="AlphaFoldDB" id="A0AAV5UGR6"/>
<organism evidence="4 5">
    <name type="scientific">Pristionchus entomophagus</name>
    <dbReference type="NCBI Taxonomy" id="358040"/>
    <lineage>
        <taxon>Eukaryota</taxon>
        <taxon>Metazoa</taxon>
        <taxon>Ecdysozoa</taxon>
        <taxon>Nematoda</taxon>
        <taxon>Chromadorea</taxon>
        <taxon>Rhabditida</taxon>
        <taxon>Rhabditina</taxon>
        <taxon>Diplogasteromorpha</taxon>
        <taxon>Diplogasteroidea</taxon>
        <taxon>Neodiplogasteridae</taxon>
        <taxon>Pristionchus</taxon>
    </lineage>
</organism>
<keyword evidence="1" id="KW-0862">Zinc</keyword>
<keyword evidence="5" id="KW-1185">Reference proteome</keyword>
<feature type="region of interest" description="Disordered" evidence="2">
    <location>
        <begin position="1"/>
        <end position="29"/>
    </location>
</feature>
<dbReference type="GO" id="GO:0008270">
    <property type="term" value="F:zinc ion binding"/>
    <property type="evidence" value="ECO:0007669"/>
    <property type="project" value="UniProtKB-KW"/>
</dbReference>
<gene>
    <name evidence="4" type="ORF">PENTCL1PPCAC_28313</name>
</gene>
<evidence type="ECO:0000256" key="1">
    <source>
        <dbReference type="PROSITE-ProRule" id="PRU00042"/>
    </source>
</evidence>
<dbReference type="Proteomes" id="UP001432027">
    <property type="component" value="Unassembled WGS sequence"/>
</dbReference>
<feature type="domain" description="C2H2-type" evidence="3">
    <location>
        <begin position="122"/>
        <end position="146"/>
    </location>
</feature>
<accession>A0AAV5UGR6</accession>